<proteinExistence type="predicted"/>
<keyword evidence="2" id="KW-1185">Reference proteome</keyword>
<accession>A0ACD0P6V6</accession>
<evidence type="ECO:0000313" key="2">
    <source>
        <dbReference type="Proteomes" id="UP000245626"/>
    </source>
</evidence>
<evidence type="ECO:0000313" key="1">
    <source>
        <dbReference type="EMBL" id="PWN53888.1"/>
    </source>
</evidence>
<name>A0ACD0P6V6_9BASI</name>
<reference evidence="1 2" key="1">
    <citation type="journal article" date="2018" name="Mol. Biol. Evol.">
        <title>Broad Genomic Sampling Reveals a Smut Pathogenic Ancestry of the Fungal Clade Ustilaginomycotina.</title>
        <authorList>
            <person name="Kijpornyongpan T."/>
            <person name="Mondo S.J."/>
            <person name="Barry K."/>
            <person name="Sandor L."/>
            <person name="Lee J."/>
            <person name="Lipzen A."/>
            <person name="Pangilinan J."/>
            <person name="LaButti K."/>
            <person name="Hainaut M."/>
            <person name="Henrissat B."/>
            <person name="Grigoriev I.V."/>
            <person name="Spatafora J.W."/>
            <person name="Aime M.C."/>
        </authorList>
    </citation>
    <scope>NUCLEOTIDE SEQUENCE [LARGE SCALE GENOMIC DNA]</scope>
    <source>
        <strain evidence="1 2">SA 807</strain>
    </source>
</reference>
<gene>
    <name evidence="1" type="ORF">IE53DRAFT_404419</name>
</gene>
<dbReference type="Proteomes" id="UP000245626">
    <property type="component" value="Unassembled WGS sequence"/>
</dbReference>
<organism evidence="1 2">
    <name type="scientific">Violaceomyces palustris</name>
    <dbReference type="NCBI Taxonomy" id="1673888"/>
    <lineage>
        <taxon>Eukaryota</taxon>
        <taxon>Fungi</taxon>
        <taxon>Dikarya</taxon>
        <taxon>Basidiomycota</taxon>
        <taxon>Ustilaginomycotina</taxon>
        <taxon>Ustilaginomycetes</taxon>
        <taxon>Violaceomycetales</taxon>
        <taxon>Violaceomycetaceae</taxon>
        <taxon>Violaceomyces</taxon>
    </lineage>
</organism>
<protein>
    <submittedName>
        <fullName evidence="1">Uncharacterized protein</fullName>
    </submittedName>
</protein>
<dbReference type="EMBL" id="KZ819705">
    <property type="protein sequence ID" value="PWN53888.1"/>
    <property type="molecule type" value="Genomic_DNA"/>
</dbReference>
<sequence length="133" mass="15215">MAYQAPSLAIVPTWKAAQTSTSVLTTSHKEHTGVHDAIRYGQRNLQHETSNANQHPIQNRLELWDETRDNLKLTMHRNVFGLGAPVRTLMERKLVSHNPNFPARQSSNIHLDILNGDDELIEPVDFLPYLQRE</sequence>